<accession>A0AA36JG70</accession>
<feature type="compositionally biased region" description="Acidic residues" evidence="6">
    <location>
        <begin position="5395"/>
        <end position="5406"/>
    </location>
</feature>
<evidence type="ECO:0000313" key="9">
    <source>
        <dbReference type="EMBL" id="CAJ1405632.1"/>
    </source>
</evidence>
<feature type="domain" description="ZZ-type" evidence="7">
    <location>
        <begin position="1686"/>
        <end position="1739"/>
    </location>
</feature>
<dbReference type="InterPro" id="IPR000433">
    <property type="entry name" value="Znf_ZZ"/>
</dbReference>
<evidence type="ECO:0000259" key="8">
    <source>
        <dbReference type="PROSITE" id="PS50235"/>
    </source>
</evidence>
<dbReference type="Gene3D" id="3.90.70.10">
    <property type="entry name" value="Cysteine proteinases"/>
    <property type="match status" value="1"/>
</dbReference>
<keyword evidence="1" id="KW-0479">Metal-binding</keyword>
<comment type="caution">
    <text evidence="9">The sequence shown here is derived from an EMBL/GenBank/DDBJ whole genome shotgun (WGS) entry which is preliminary data.</text>
</comment>
<dbReference type="CDD" id="cd20336">
    <property type="entry name" value="Rcat_RBR"/>
    <property type="match status" value="1"/>
</dbReference>
<feature type="coiled-coil region" evidence="5">
    <location>
        <begin position="743"/>
        <end position="798"/>
    </location>
</feature>
<dbReference type="SMART" id="SM00382">
    <property type="entry name" value="AAA"/>
    <property type="match status" value="2"/>
</dbReference>
<feature type="region of interest" description="Disordered" evidence="6">
    <location>
        <begin position="5371"/>
        <end position="5406"/>
    </location>
</feature>
<dbReference type="SUPFAM" id="SSF57850">
    <property type="entry name" value="RING/U-box"/>
    <property type="match status" value="2"/>
</dbReference>
<evidence type="ECO:0000256" key="1">
    <source>
        <dbReference type="ARBA" id="ARBA00022723"/>
    </source>
</evidence>
<dbReference type="PROSITE" id="PS50135">
    <property type="entry name" value="ZF_ZZ_2"/>
    <property type="match status" value="1"/>
</dbReference>
<sequence>MAAGKNSVDFHVAAIRRGMLPFPVGKWNYGINCYTISEKGFYTERHSRGPPVNGKLEQDTSPWRWSADLADGKSIIFNLRADGKLATEIFSKPGLQRGAQQEASLEGNVKILKPRIAREQWLTGLQGIAECGVSCSPSSQVLHQSIQCIQMVWEWIDRFNSLYKSMNNSRDNPEFDCFMKDVSILVCSLLDGTQTGAEWPGRFLCATVLLRCLFQRWPHVKQARGMAGIFRRTTFSSLEQCRSKYGEALVACKGQLDEMVGQLGGDSQRLLLQQLEGLVLREEASTLSAVCFLEMAAAVASRIGQALPADDRQKPGFNLEKALARCAEQAEDHEAFCQEVAPLLAPACGLQCPHKAPRLAKCIRSVSKLLKGARPDAVMQLTVDACARLEDQCLLVPVAEELLCGHWSLSQNVQEAVRRVVEDWLTPLLSASYFGETVQAPLTAIASVPLQKAWCSQRMLSFMKELQIRCRCLTLPPPVKSQLQCQDLYLRALVGACRQHPAQVGGILGVLEGLELGAAELCSLSLELLSLPGLSLQHVSWKKILLPTAGASRFPELLQRALRELRCGSGNTAKSTEKFYAILRDLDDCGVLQECRSCVAAGIRECAEWTLPIATVFAGSDWLKLVFLECWVPSLLVAPPGSQKEKDFFEWLGSEHLLRRPQLLDSRVKSENFIHPFLGELPEDDKLWAREWKAIGNCDWPRLKPLLTVFGADAEETPLPASLQFFRRLGHVAQEGLLPCRAYLELESRRRSLQALVENVELLLPSFAAKVQELNHRVEDVRAELQRHVQLLEFLVEKWRFQEVATFRLELKQKLARSEDLTLVELEQAARQSCDFFKSFQDDGQGTFDFLQHFMRVGSVLINPCLKYFADAITTELDESNDSMLLNIDFQGFCSVVQRCHRTLGSLARGETVPRSLWRLCTTALTLTEPKVRKEVSLLVEYFSSDTAGVLLDALRVHRIAASLQNLEMALQQKRLDWVLGSASFQRAKVAAASVLAAEVNVAADAARLPTFRECGFGDFEPDLFQTLVQRVCIFDFLAQKKFVGQMGLQEFEAALTVVRQRLEEDIPVRQALLDELHHCAEVLSGFLRIAVEEAQSEPARSETLVQILRDLTWKKVRLESFNLVAEHLQLIQALFESMGTGSQLLLYTVGQILQGSLVIDGGNEDFHCRYNYEAAAGEVHVPSTSLLEYSTRSLMSLEGWDSSSEEALTLRTFLEQMEAVAAPWGLARTGSQLHRAGHPEFRQPKEFRMGRLTTTAPLQLQRLDSWGQRVLAALDAAPLLGLVPRGQFHAWLADLCEQGFTPEVLSSLSEGLGMWCSESSEEEFQKKLWPAGIAMNQRLSADVALEALRLCCQGLQLARPATQRPARGRYLLRAESDEEQLLLVAQLFLRWPGGPQRLPRPSELLFGGPDVLLDEVKAFLWRAEHFPDLLFVLVEPSGLPPEGKKHVADWLCKSEADCLVAVILTTPWHIPASAQVQQLALALDGQLRQLWRERSAEVWLYQGAEPPWGAGPSSGKSLCIQRECQAFDLDVISCILHEGFQAGVFVKEAAKALRKSAEAGRGSALHIDLSAYSNFQAAKAFLRHLLLCQVLHDPATGQMVHLPPGICIYMEVGRKAGKRDLHASRSYATEAFLLEKFPKVPPDQQSLNLLYPILGLVSQGATQNVIAAPLQCGERRFAMLKEEEVHSVSCGRCQKEPVRGPCHQCQDCPNYNLCQACFQNGQPHHASHQFRRRAVTERCALALRLMHAYQQEHPRDPARRLLDFRPRELAGASCAATYVDEEGIDVRRFPDPSDPEATLHRFLAHFQLEQVLSKAQQELALRRVSLLAGWMASSILFKSDTAGDGDKRLGSLLVESVGNGLRQLSMGEELCLHFVPTYTRQQQEDFQIFVPSLAWNPELPKQSICPRGPDCACNTIRRRLLNDLPRKVLVADASAASFMLLESALEDERQGMQALACAIGVPISCVEAVLREEGYVLTRDFTSKILELLARWRGRFPAILVGESGTGKTRALQLLTRLLLESQEVRPNLPWELFEFIGNRLRQAKFGGRDTGNEITIDDSPDDPVVLAVDEAKKALLEQGFTLQSFQELLRNENLYAPRAVSEMEPLVSRAELLQWLVARVRDSPRFDVGLFHFMVRGGECHQWRSLNCAAQTSERAMDSLAVLRAAAGEQPEEEATAAATLEVALRAVAALPPEPFLFKLQIHAAMTAEEVQEQLEPALRACKREPQLVVVAFLDEVNTSSCLGLVKAMFCDSLLGTYPNLFLVAAANPYREEATTEDLVVRGSRTVMRDFFQVHPLPPSFDPYIWNWKSPMEADEERYALLLLRKMADQEGIEMQQDDALRFASAISDAQCFMRDTLQSKSAVSQRDMIRVVRFLKFFRQRSFTAPACRRSGTAQALLLSFGVCYYLGLNSEQRRQFAHITRRHFEEISTETFEPLDLPEVLAKEMDFYMSHVVLDDCIAVTRALKENVFAVVVGVETNIPVMIVGMPGTGKTLAVNIATSILRGSGAVPLFRDFRDVANSVFRYQCSKDSTSRQIHELFESALRAKKRAADRRCPVVFIDEAGLPEERMESLKAIHYWIDQGELFCCILANKPLDAAKRNRCLQVFRDESDGEDLKVLASKCLGVPLQDPISQSIVKGFCDAFCEISKGHRNQSLGMFHLRDFHHCLRYLDRKGHVKGGSVSGSAVLMSLERNFGGLRMEDFQELAEIFFKHLERCTGGLVSKPDAALRSPLDVIQEALEDLPDAEDFEPYRYKLIIDETGDGTAIRALQSIGLLKDARVLEVSDMVGDQSQLHRSQVVNEIRRNAEKPGVCVIVDFDEILDGFYDLLNLRFQRIQLEDRAAFAATIAAGSYSVLAPVHPHFQLVVCIKAADLPSTPLPFLNRFEKFYCSPADLAVRTASQLCGGQISRDVLKNFLVGAAGDRLHDLVQLLGPASLVGYQPATLGSAINEALPGAAEALEALAAAWHGREEQRAALEMRPLPPRLAEALASHRRKPKAAKVCMGLENAGASCYLASCVVLLVAHQWLRWDEASDEALAQELRDVMKHSQNEVVQKEQVMVLEKELKRLDIVEGGKQEDAVATLEGLLSCCGGQPLALSGATCAVSSPEADRLPAQKATPGADFVLRVPLNARPLQSLLREEVLVSVEDCEVETPQGPKRLASVLRGKQRRTEEELPPKLLPLCLERWSRKGVSMQKNDAHLAVPLTGLQLPLLPPERQSLAVQELEIWSYDLRSFIVHMGGLHCGHYVAYVRSEETWYEINDAMVREIHSQEAARRAGDAYLLVYELVSYQGFVALESLTSVQTSATRRQRALCEAAACVALGAAQRLMQLAPSEAVLSHLKSLPNELLTGYTARPHTGLGALLQRMAYTGWPRVLVFTRDVLTTANRDDVDIRSLPRTRKEAIELLESREGERKPLMVLCRLSGASFASDDLECTPRAIHQLRRLADERLISGLLVTVLLPPWKLHMASIYEANFCGWEIFHLDSLDDTECPAMVASVLDAEPEELEDQVSEDELRRDLWTAVSRLPPSQALRSLAEAWAHPGAAFYLEVPLQRRCAALWQLLQEPRFEAVLTQLRKIRCRVLQGVSLKQEAIAASKEIVGMEVDHRPLLCLQTTVRNRCAEKVVSALAGALHVLCDQGGLKVLVEHGSDAVESTATYLRLRGALPSSSLTAPRPLMPPMGEPVLPCFPRLFDCLQECFLDTRAVLEDGEDQNTLLEKFSEAWSKKSFFELSQQVASGPLLPTYCAYAASRLSLPAVAAELLQTWARSGLANLHTCAWCHRSMLAALSFLYQDNIPQAVLQNLSSGADASAQKLAESALTLLEKQLHALMSLSNQMADLDSWHHSFQAARSLLRSRLSLTPVLYRKLADLAFFSDLLPCLSHSEGLELLKDLASGLGTSREERRRCLRGLARNGRNGPSAPARLCLQRFLEDTLWSLRCSNEDADGLAFVLDIVDSNGIFKDCYDLITPAFGVSALEGVLELAHRTKQESKLSQEFCKRVDVEDFQGLPCSAWMEWQGEGRSSLPHLLYFALRSPEGLQLLNLEKPVEQRQREAQRFHAPCNAYAAARRAAQRHLLLSAAAARAAAGESAREGQVLLQLMGAWEEEELLYFLDGLVRFAGSKAGAAKALRRLGDLPPAVLAWEAALANAEVAGGPGENPWEDLPITGMPGFESERLRRQREDREQERLDQMHAAQNARCCPHCGRIIEKNAGCDVMTCGNHAHQGLIHGEGCGRDFSWLQSQPYRPTVSEARQPAGYSAILSWLTRENFSVCVQTAEEALGGLCPEDRRYAFANAAACGLLKRGRSQPALARALQSDAALQRALGFEPRLARVAAVLCDTSAVQSSSLAAAVLLGRDGWDGVVSGEGGDSNLKLRNAVVNLLVAVLGSPDNNHLSMLLLEPLAMMNTFPVGFCFGAMPGPEGYHFDCGCILDAAGCARKTRPPLENRHLHFVNFCSWAILSVGLLVQPENCTNIERVLTMRHMGEVDPAGRNGPENARTYSMNFALRCFECVGTKQGLSEEDRGLCFARLFHNFRAAVSASGFQPARSFPAAEPRQQYEGLWRRLVDEAVGGIDAWHQEALRTSQAQEQLRQFHAFRARRSYLHHHFDSCKLALPAVPELSFVTALINRQEELAHLPLLREIVVVQNWIFDRLNGVLPESCLDQPVLQLMMKRQKKDQDVGSMGDVRHCELAIASFKRFVQGWRKFHAENGGQIPIECQAARVRAGLEAQHTRLEAIEDEQKIPLRFFVHGDAQCQPQMVAKHLCSAWNELVDSAVSALRSHGQYSARWASRMEREAPVWLADLFFQEQLVESLQSRPLQRSVLRQLQGSQGQVPKVDWPAVQQEILSSAWVHRVQRLRFPEAVSSFALRPEGQVAEALDEHTEERILEAVAQLPLQDLQGCREVLRRVALQLGSADPLRMVLELEEVQSMDLLPQAVQLLTGIRTGALPRLIQILDEENGEFSRFSGVLAVPVAPALAEQLAALLAPKWDAMGQAQLASKDAQLREAMANLEEENFCNFLMSRDELPLHSSYEMVYGEGLLSGLPADVLGCNLVAVLQQLRLLMREVRARKSVLDEGTVWDCRQGLAALAAQVPDEGPEPEDLWWEGPELEPDLSEEMQPLEEADPASHVTAAPCHPEAVQEASWRSAAKIPFQEVLSWAFKAYRRCTSAIPSIKNAMEAARAATPVQSERPARAASHSQQPAKIATQYLAVQKPTTLTSAQFITEAQTVRRLEKDEVLEIFETSNCMGSERVRVRCLRDNREGWATVKGNKGTIFLVPPEASHSQQPAKIATQYLAVQKPTTLTSAQDITEAQTVRRLEKDEVLEIFETSNCMGSERVRVRCLRDNREGWATVKGNKGTIFLVPPEADGEAPGSPGSWQVVEEKEVDDREEEEDDEDSV</sequence>
<evidence type="ECO:0000256" key="2">
    <source>
        <dbReference type="ARBA" id="ARBA00022771"/>
    </source>
</evidence>
<reference evidence="9" key="1">
    <citation type="submission" date="2023-08" db="EMBL/GenBank/DDBJ databases">
        <authorList>
            <person name="Chen Y."/>
            <person name="Shah S."/>
            <person name="Dougan E. K."/>
            <person name="Thang M."/>
            <person name="Chan C."/>
        </authorList>
    </citation>
    <scope>NUCLEOTIDE SEQUENCE</scope>
</reference>
<proteinExistence type="predicted"/>
<keyword evidence="5" id="KW-0175">Coiled coil</keyword>
<gene>
    <name evidence="9" type="ORF">EVOR1521_LOCUS27791</name>
</gene>
<dbReference type="InterPro" id="IPR038765">
    <property type="entry name" value="Papain-like_cys_pep_sf"/>
</dbReference>
<dbReference type="GO" id="GO:0016887">
    <property type="term" value="F:ATP hydrolysis activity"/>
    <property type="evidence" value="ECO:0007669"/>
    <property type="project" value="InterPro"/>
</dbReference>
<dbReference type="CDD" id="cd02257">
    <property type="entry name" value="Peptidase_C19"/>
    <property type="match status" value="1"/>
</dbReference>
<dbReference type="Gene3D" id="3.30.60.90">
    <property type="match status" value="1"/>
</dbReference>
<dbReference type="GO" id="GO:0004843">
    <property type="term" value="F:cysteine-type deubiquitinase activity"/>
    <property type="evidence" value="ECO:0007669"/>
    <property type="project" value="InterPro"/>
</dbReference>
<dbReference type="SMART" id="SM00291">
    <property type="entry name" value="ZnF_ZZ"/>
    <property type="match status" value="1"/>
</dbReference>
<dbReference type="PANTHER" id="PTHR22605:SF1">
    <property type="entry name" value="RZ-TYPE DOMAIN-CONTAINING PROTEIN"/>
    <property type="match status" value="1"/>
</dbReference>
<dbReference type="GO" id="GO:0004842">
    <property type="term" value="F:ubiquitin-protein transferase activity"/>
    <property type="evidence" value="ECO:0007669"/>
    <property type="project" value="InterPro"/>
</dbReference>
<dbReference type="Gene3D" id="1.20.120.1750">
    <property type="match status" value="1"/>
</dbReference>
<dbReference type="InterPro" id="IPR001394">
    <property type="entry name" value="Peptidase_C19_UCH"/>
</dbReference>
<evidence type="ECO:0000256" key="5">
    <source>
        <dbReference type="SAM" id="Coils"/>
    </source>
</evidence>
<protein>
    <submittedName>
        <fullName evidence="9">Uncharacterized protein</fullName>
    </submittedName>
</protein>
<evidence type="ECO:0000256" key="3">
    <source>
        <dbReference type="ARBA" id="ARBA00022833"/>
    </source>
</evidence>
<dbReference type="InterPro" id="IPR027417">
    <property type="entry name" value="P-loop_NTPase"/>
</dbReference>
<dbReference type="SUPFAM" id="SSF54001">
    <property type="entry name" value="Cysteine proteinases"/>
    <property type="match status" value="1"/>
</dbReference>
<dbReference type="GO" id="GO:0008270">
    <property type="term" value="F:zinc ion binding"/>
    <property type="evidence" value="ECO:0007669"/>
    <property type="project" value="UniProtKB-KW"/>
</dbReference>
<evidence type="ECO:0000256" key="4">
    <source>
        <dbReference type="PROSITE-ProRule" id="PRU00228"/>
    </source>
</evidence>
<organism evidence="9 10">
    <name type="scientific">Effrenium voratum</name>
    <dbReference type="NCBI Taxonomy" id="2562239"/>
    <lineage>
        <taxon>Eukaryota</taxon>
        <taxon>Sar</taxon>
        <taxon>Alveolata</taxon>
        <taxon>Dinophyceae</taxon>
        <taxon>Suessiales</taxon>
        <taxon>Symbiodiniaceae</taxon>
        <taxon>Effrenium</taxon>
    </lineage>
</organism>
<dbReference type="SUPFAM" id="SSF52540">
    <property type="entry name" value="P-loop containing nucleoside triphosphate hydrolases"/>
    <property type="match status" value="1"/>
</dbReference>
<name>A0AA36JG70_9DINO</name>
<dbReference type="InterPro" id="IPR031248">
    <property type="entry name" value="RNF213"/>
</dbReference>
<dbReference type="InterPro" id="IPR043145">
    <property type="entry name" value="Znf_ZZ_sf"/>
</dbReference>
<dbReference type="CDD" id="cd00009">
    <property type="entry name" value="AAA"/>
    <property type="match status" value="1"/>
</dbReference>
<dbReference type="Gene3D" id="3.40.50.300">
    <property type="entry name" value="P-loop containing nucleotide triphosphate hydrolases"/>
    <property type="match status" value="2"/>
</dbReference>
<dbReference type="Proteomes" id="UP001178507">
    <property type="component" value="Unassembled WGS sequence"/>
</dbReference>
<keyword evidence="10" id="KW-1185">Reference proteome</keyword>
<keyword evidence="2 4" id="KW-0863">Zinc-finger</keyword>
<dbReference type="PROSITE" id="PS50235">
    <property type="entry name" value="USP_3"/>
    <property type="match status" value="1"/>
</dbReference>
<dbReference type="PROSITE" id="PS00973">
    <property type="entry name" value="USP_2"/>
    <property type="match status" value="1"/>
</dbReference>
<dbReference type="Pfam" id="PF00443">
    <property type="entry name" value="UCH"/>
    <property type="match status" value="1"/>
</dbReference>
<dbReference type="EMBL" id="CAUJNA010003594">
    <property type="protein sequence ID" value="CAJ1405632.1"/>
    <property type="molecule type" value="Genomic_DNA"/>
</dbReference>
<dbReference type="GO" id="GO:0016579">
    <property type="term" value="P:protein deubiquitination"/>
    <property type="evidence" value="ECO:0007669"/>
    <property type="project" value="InterPro"/>
</dbReference>
<evidence type="ECO:0000256" key="6">
    <source>
        <dbReference type="SAM" id="MobiDB-lite"/>
    </source>
</evidence>
<dbReference type="PANTHER" id="PTHR22605">
    <property type="entry name" value="RZ-TYPE DOMAIN-CONTAINING PROTEIN"/>
    <property type="match status" value="1"/>
</dbReference>
<dbReference type="InterPro" id="IPR003593">
    <property type="entry name" value="AAA+_ATPase"/>
</dbReference>
<evidence type="ECO:0000259" key="7">
    <source>
        <dbReference type="PROSITE" id="PS50135"/>
    </source>
</evidence>
<evidence type="ECO:0000313" key="10">
    <source>
        <dbReference type="Proteomes" id="UP001178507"/>
    </source>
</evidence>
<feature type="domain" description="USP" evidence="8">
    <location>
        <begin position="3007"/>
        <end position="3292"/>
    </location>
</feature>
<dbReference type="InterPro" id="IPR028889">
    <property type="entry name" value="USP"/>
</dbReference>
<dbReference type="InterPro" id="IPR018200">
    <property type="entry name" value="USP_CS"/>
</dbReference>
<keyword evidence="3" id="KW-0862">Zinc</keyword>